<dbReference type="Proteomes" id="UP000600080">
    <property type="component" value="Unassembled WGS sequence"/>
</dbReference>
<accession>A0ABQ2J320</accession>
<organism evidence="2 3">
    <name type="scientific">Streptomyces kronopolitis</name>
    <dbReference type="NCBI Taxonomy" id="1612435"/>
    <lineage>
        <taxon>Bacteria</taxon>
        <taxon>Bacillati</taxon>
        <taxon>Actinomycetota</taxon>
        <taxon>Actinomycetes</taxon>
        <taxon>Kitasatosporales</taxon>
        <taxon>Streptomycetaceae</taxon>
        <taxon>Streptomyces</taxon>
    </lineage>
</organism>
<feature type="compositionally biased region" description="Basic and acidic residues" evidence="1">
    <location>
        <begin position="78"/>
        <end position="91"/>
    </location>
</feature>
<proteinExistence type="predicted"/>
<feature type="region of interest" description="Disordered" evidence="1">
    <location>
        <begin position="47"/>
        <end position="91"/>
    </location>
</feature>
<protein>
    <submittedName>
        <fullName evidence="2">Uncharacterized protein</fullName>
    </submittedName>
</protein>
<dbReference type="EMBL" id="BMND01000004">
    <property type="protein sequence ID" value="GGN37743.1"/>
    <property type="molecule type" value="Genomic_DNA"/>
</dbReference>
<sequence>MAAVVSPYSAGRHTAHALGRRVRAELTAGKYLVRRVLGGLRPEYAEETGSISRTGSLAGAVSGERRHRAVDEAPGAGPRRDRDHRPYDDKL</sequence>
<evidence type="ECO:0000313" key="2">
    <source>
        <dbReference type="EMBL" id="GGN37743.1"/>
    </source>
</evidence>
<gene>
    <name evidence="2" type="ORF">GCM10012285_12830</name>
</gene>
<evidence type="ECO:0000313" key="3">
    <source>
        <dbReference type="Proteomes" id="UP000600080"/>
    </source>
</evidence>
<reference evidence="3" key="1">
    <citation type="journal article" date="2019" name="Int. J. Syst. Evol. Microbiol.">
        <title>The Global Catalogue of Microorganisms (GCM) 10K type strain sequencing project: providing services to taxonomists for standard genome sequencing and annotation.</title>
        <authorList>
            <consortium name="The Broad Institute Genomics Platform"/>
            <consortium name="The Broad Institute Genome Sequencing Center for Infectious Disease"/>
            <person name="Wu L."/>
            <person name="Ma J."/>
        </authorList>
    </citation>
    <scope>NUCLEOTIDE SEQUENCE [LARGE SCALE GENOMIC DNA]</scope>
    <source>
        <strain evidence="3">CGMCC 4.7323</strain>
    </source>
</reference>
<keyword evidence="3" id="KW-1185">Reference proteome</keyword>
<evidence type="ECO:0000256" key="1">
    <source>
        <dbReference type="SAM" id="MobiDB-lite"/>
    </source>
</evidence>
<name>A0ABQ2J320_9ACTN</name>
<comment type="caution">
    <text evidence="2">The sequence shown here is derived from an EMBL/GenBank/DDBJ whole genome shotgun (WGS) entry which is preliminary data.</text>
</comment>